<dbReference type="InterPro" id="IPR000073">
    <property type="entry name" value="AB_hydrolase_1"/>
</dbReference>
<organism evidence="2 3">
    <name type="scientific">Kurthia gibsonii</name>
    <dbReference type="NCBI Taxonomy" id="33946"/>
    <lineage>
        <taxon>Bacteria</taxon>
        <taxon>Bacillati</taxon>
        <taxon>Bacillota</taxon>
        <taxon>Bacilli</taxon>
        <taxon>Bacillales</taxon>
        <taxon>Caryophanaceae</taxon>
        <taxon>Kurthia</taxon>
    </lineage>
</organism>
<evidence type="ECO:0000313" key="3">
    <source>
        <dbReference type="Proteomes" id="UP001398420"/>
    </source>
</evidence>
<dbReference type="EMBL" id="JBCEWA010000009">
    <property type="protein sequence ID" value="MEL5989158.1"/>
    <property type="molecule type" value="Genomic_DNA"/>
</dbReference>
<keyword evidence="3" id="KW-1185">Reference proteome</keyword>
<evidence type="ECO:0000313" key="2">
    <source>
        <dbReference type="EMBL" id="MEL5989158.1"/>
    </source>
</evidence>
<reference evidence="2 3" key="1">
    <citation type="submission" date="2024-04" db="EMBL/GenBank/DDBJ databases">
        <authorList>
            <person name="Wu Y.S."/>
            <person name="Zhang L."/>
        </authorList>
    </citation>
    <scope>NUCLEOTIDE SEQUENCE [LARGE SCALE GENOMIC DNA]</scope>
    <source>
        <strain evidence="2 3">KG-01</strain>
    </source>
</reference>
<proteinExistence type="predicted"/>
<dbReference type="InterPro" id="IPR050266">
    <property type="entry name" value="AB_hydrolase_sf"/>
</dbReference>
<dbReference type="GO" id="GO:0016787">
    <property type="term" value="F:hydrolase activity"/>
    <property type="evidence" value="ECO:0007669"/>
    <property type="project" value="UniProtKB-KW"/>
</dbReference>
<accession>A0ABU9LMX6</accession>
<dbReference type="PANTHER" id="PTHR43798">
    <property type="entry name" value="MONOACYLGLYCEROL LIPASE"/>
    <property type="match status" value="1"/>
</dbReference>
<evidence type="ECO:0000259" key="1">
    <source>
        <dbReference type="Pfam" id="PF00561"/>
    </source>
</evidence>
<dbReference type="RefSeq" id="WP_087680059.1">
    <property type="nucleotide sequence ID" value="NZ_JBCEWA010000009.1"/>
</dbReference>
<sequence length="265" mass="30679">MYAFYGNTDSKEVIVAIPALGERKEMFQPLANQMKEYSWLVFDLPGSNKQQLNDYSIPNFCEYIKQTLELLNIHKAHFLGNSLGAWVIQAFTSNYPEYVSSLALLDGGHYFLGERNESYEDVELSSAIENFEDIKEAVKELTYSMPNLNNQDYTNFENYFLNNYIKQGNFYTHHCNELAYNFLSKEIISIDYCLKEIPVPTMLLIAGASADEMSLKKSKTFSERFEQSKVHFIKNGQHYLPLTNTEAVAEILEDYYRLLNPVKHN</sequence>
<dbReference type="Pfam" id="PF00561">
    <property type="entry name" value="Abhydrolase_1"/>
    <property type="match status" value="1"/>
</dbReference>
<dbReference type="InterPro" id="IPR029058">
    <property type="entry name" value="AB_hydrolase_fold"/>
</dbReference>
<dbReference type="Proteomes" id="UP001398420">
    <property type="component" value="Unassembled WGS sequence"/>
</dbReference>
<dbReference type="PANTHER" id="PTHR43798:SF5">
    <property type="entry name" value="MONOACYLGLYCEROL LIPASE ABHD6"/>
    <property type="match status" value="1"/>
</dbReference>
<dbReference type="Gene3D" id="3.40.50.1820">
    <property type="entry name" value="alpha/beta hydrolase"/>
    <property type="match status" value="1"/>
</dbReference>
<gene>
    <name evidence="2" type="ORF">AAF454_12165</name>
</gene>
<name>A0ABU9LMX6_9BACL</name>
<feature type="domain" description="AB hydrolase-1" evidence="1">
    <location>
        <begin position="14"/>
        <end position="241"/>
    </location>
</feature>
<keyword evidence="2" id="KW-0378">Hydrolase</keyword>
<dbReference type="SUPFAM" id="SSF53474">
    <property type="entry name" value="alpha/beta-Hydrolases"/>
    <property type="match status" value="1"/>
</dbReference>
<comment type="caution">
    <text evidence="2">The sequence shown here is derived from an EMBL/GenBank/DDBJ whole genome shotgun (WGS) entry which is preliminary data.</text>
</comment>
<protein>
    <submittedName>
        <fullName evidence="2">Alpha/beta hydrolase</fullName>
    </submittedName>
</protein>